<proteinExistence type="predicted"/>
<reference evidence="1 2" key="1">
    <citation type="submission" date="2019-04" db="EMBL/GenBank/DDBJ databases">
        <title>Draft genome of the big-headed turtle Platysternon megacephalum.</title>
        <authorList>
            <person name="Gong S."/>
        </authorList>
    </citation>
    <scope>NUCLEOTIDE SEQUENCE [LARGE SCALE GENOMIC DNA]</scope>
    <source>
        <strain evidence="1">DO16091913</strain>
        <tissue evidence="1">Muscle</tissue>
    </source>
</reference>
<dbReference type="Proteomes" id="UP000297703">
    <property type="component" value="Unassembled WGS sequence"/>
</dbReference>
<keyword evidence="1" id="KW-0645">Protease</keyword>
<sequence length="142" mass="15764">MVVASQCSQQLEFKPQEEYDSQSFRTGSLDTCSCGRVLPDPVQCPPIADQGASTEVMLLSYFLSFLITVLCPWHLSPQSTAEERAREWLSNLAPATQLSCCRSMIRMQLSLIPSPEFTLQDHTASLLARETVAECFSLEGVE</sequence>
<keyword evidence="2" id="KW-1185">Reference proteome</keyword>
<keyword evidence="1" id="KW-0378">Hydrolase</keyword>
<protein>
    <submittedName>
        <fullName evidence="1">Lon protease-like protein 2, peroxisomal</fullName>
    </submittedName>
</protein>
<organism evidence="1 2">
    <name type="scientific">Platysternon megacephalum</name>
    <name type="common">big-headed turtle</name>
    <dbReference type="NCBI Taxonomy" id="55544"/>
    <lineage>
        <taxon>Eukaryota</taxon>
        <taxon>Metazoa</taxon>
        <taxon>Chordata</taxon>
        <taxon>Craniata</taxon>
        <taxon>Vertebrata</taxon>
        <taxon>Euteleostomi</taxon>
        <taxon>Archelosauria</taxon>
        <taxon>Testudinata</taxon>
        <taxon>Testudines</taxon>
        <taxon>Cryptodira</taxon>
        <taxon>Durocryptodira</taxon>
        <taxon>Testudinoidea</taxon>
        <taxon>Platysternidae</taxon>
        <taxon>Platysternon</taxon>
    </lineage>
</organism>
<evidence type="ECO:0000313" key="2">
    <source>
        <dbReference type="Proteomes" id="UP000297703"/>
    </source>
</evidence>
<evidence type="ECO:0000313" key="1">
    <source>
        <dbReference type="EMBL" id="TFK09711.1"/>
    </source>
</evidence>
<dbReference type="EMBL" id="QXTE01000050">
    <property type="protein sequence ID" value="TFK09711.1"/>
    <property type="molecule type" value="Genomic_DNA"/>
</dbReference>
<dbReference type="GO" id="GO:0008233">
    <property type="term" value="F:peptidase activity"/>
    <property type="evidence" value="ECO:0007669"/>
    <property type="project" value="UniProtKB-KW"/>
</dbReference>
<reference evidence="1 2" key="2">
    <citation type="submission" date="2019-04" db="EMBL/GenBank/DDBJ databases">
        <title>The genome sequence of big-headed turtle.</title>
        <authorList>
            <person name="Gong S."/>
        </authorList>
    </citation>
    <scope>NUCLEOTIDE SEQUENCE [LARGE SCALE GENOMIC DNA]</scope>
    <source>
        <strain evidence="1">DO16091913</strain>
        <tissue evidence="1">Muscle</tissue>
    </source>
</reference>
<name>A0A4D9EE90_9SAUR</name>
<comment type="caution">
    <text evidence="1">The sequence shown here is derived from an EMBL/GenBank/DDBJ whole genome shotgun (WGS) entry which is preliminary data.</text>
</comment>
<gene>
    <name evidence="1" type="ORF">DR999_PMT07288</name>
</gene>
<dbReference type="GO" id="GO:0006508">
    <property type="term" value="P:proteolysis"/>
    <property type="evidence" value="ECO:0007669"/>
    <property type="project" value="UniProtKB-KW"/>
</dbReference>
<accession>A0A4D9EE90</accession>
<dbReference type="AlphaFoldDB" id="A0A4D9EE90"/>